<dbReference type="InterPro" id="IPR011008">
    <property type="entry name" value="Dimeric_a/b-barrel"/>
</dbReference>
<dbReference type="Proteomes" id="UP000216857">
    <property type="component" value="Unassembled WGS sequence"/>
</dbReference>
<evidence type="ECO:0000313" key="3">
    <source>
        <dbReference type="Proteomes" id="UP000216857"/>
    </source>
</evidence>
<dbReference type="Gene3D" id="3.30.70.100">
    <property type="match status" value="1"/>
</dbReference>
<dbReference type="AlphaFoldDB" id="A0A261R4Z1"/>
<reference evidence="2" key="1">
    <citation type="submission" date="2017-05" db="EMBL/GenBank/DDBJ databases">
        <title>Complete and WGS of Bordetella genogroups.</title>
        <authorList>
            <person name="Spilker T."/>
            <person name="Lipuma J."/>
        </authorList>
    </citation>
    <scope>NUCLEOTIDE SEQUENCE</scope>
    <source>
        <strain evidence="2">AU21707</strain>
    </source>
</reference>
<organism evidence="2 3">
    <name type="scientific">Bordetella genomosp. 9</name>
    <dbReference type="NCBI Taxonomy" id="1416803"/>
    <lineage>
        <taxon>Bacteria</taxon>
        <taxon>Pseudomonadati</taxon>
        <taxon>Pseudomonadota</taxon>
        <taxon>Betaproteobacteria</taxon>
        <taxon>Burkholderiales</taxon>
        <taxon>Alcaligenaceae</taxon>
        <taxon>Bordetella</taxon>
    </lineage>
</organism>
<accession>A0A261R4Z1</accession>
<dbReference type="InterPro" id="IPR009799">
    <property type="entry name" value="EthD_dom"/>
</dbReference>
<proteinExistence type="predicted"/>
<evidence type="ECO:0000259" key="1">
    <source>
        <dbReference type="Pfam" id="PF07110"/>
    </source>
</evidence>
<dbReference type="PANTHER" id="PTHR40260:SF2">
    <property type="entry name" value="BLR8190 PROTEIN"/>
    <property type="match status" value="1"/>
</dbReference>
<dbReference type="RefSeq" id="WP_094848464.1">
    <property type="nucleotide sequence ID" value="NZ_NEVJ01000003.1"/>
</dbReference>
<keyword evidence="3" id="KW-1185">Reference proteome</keyword>
<evidence type="ECO:0000313" key="2">
    <source>
        <dbReference type="EMBL" id="OZI19837.1"/>
    </source>
</evidence>
<dbReference type="SUPFAM" id="SSF54909">
    <property type="entry name" value="Dimeric alpha+beta barrel"/>
    <property type="match status" value="1"/>
</dbReference>
<dbReference type="Pfam" id="PF07110">
    <property type="entry name" value="EthD"/>
    <property type="match status" value="1"/>
</dbReference>
<dbReference type="OrthoDB" id="5343971at2"/>
<dbReference type="EMBL" id="NEVJ01000003">
    <property type="protein sequence ID" value="OZI19837.1"/>
    <property type="molecule type" value="Genomic_DNA"/>
</dbReference>
<name>A0A261R4Z1_9BORD</name>
<dbReference type="NCBIfam" id="TIGR02118">
    <property type="entry name" value="EthD family reductase"/>
    <property type="match status" value="1"/>
</dbReference>
<comment type="caution">
    <text evidence="2">The sequence shown here is derived from an EMBL/GenBank/DDBJ whole genome shotgun (WGS) entry which is preliminary data.</text>
</comment>
<dbReference type="PANTHER" id="PTHR40260">
    <property type="entry name" value="BLR8190 PROTEIN"/>
    <property type="match status" value="1"/>
</dbReference>
<dbReference type="GO" id="GO:0016491">
    <property type="term" value="F:oxidoreductase activity"/>
    <property type="evidence" value="ECO:0007669"/>
    <property type="project" value="InterPro"/>
</dbReference>
<protein>
    <submittedName>
        <fullName evidence="2">Ethyl tert-butyl ether degradation protein EthD</fullName>
    </submittedName>
</protein>
<feature type="domain" description="EthD" evidence="1">
    <location>
        <begin position="23"/>
        <end position="95"/>
    </location>
</feature>
<gene>
    <name evidence="2" type="ORF">CAL26_19930</name>
</gene>
<sequence>MTDNSKTVVVYVTYQGTPETRFDRDYYVNGHLPLVMKCWGRYGLRDVAAFFPAQDRRGTIAICECIFADEAAVEAAFSSAEVPEVMADVSRFTDATPARSRAAQL</sequence>